<reference evidence="2 3" key="1">
    <citation type="submission" date="2016-07" db="EMBL/GenBank/DDBJ databases">
        <title>Pervasive Adenine N6-methylation of Active Genes in Fungi.</title>
        <authorList>
            <consortium name="DOE Joint Genome Institute"/>
            <person name="Mondo S.J."/>
            <person name="Dannebaum R.O."/>
            <person name="Kuo R.C."/>
            <person name="Labutti K."/>
            <person name="Haridas S."/>
            <person name="Kuo A."/>
            <person name="Salamov A."/>
            <person name="Ahrendt S.R."/>
            <person name="Lipzen A."/>
            <person name="Sullivan W."/>
            <person name="Andreopoulos W.B."/>
            <person name="Clum A."/>
            <person name="Lindquist E."/>
            <person name="Daum C."/>
            <person name="Ramamoorthy G.K."/>
            <person name="Gryganskyi A."/>
            <person name="Culley D."/>
            <person name="Magnuson J.K."/>
            <person name="James T.Y."/>
            <person name="O'Malley M.A."/>
            <person name="Stajich J.E."/>
            <person name="Spatafora J.W."/>
            <person name="Visel A."/>
            <person name="Grigoriev I.V."/>
        </authorList>
    </citation>
    <scope>NUCLEOTIDE SEQUENCE [LARGE SCALE GENOMIC DNA]</scope>
    <source>
        <strain evidence="2 3">NRRL 3301</strain>
    </source>
</reference>
<evidence type="ECO:0000313" key="2">
    <source>
        <dbReference type="EMBL" id="ORX56311.1"/>
    </source>
</evidence>
<dbReference type="AlphaFoldDB" id="A0A1X2GLA7"/>
<gene>
    <name evidence="2" type="ORF">DM01DRAFT_1334785</name>
</gene>
<dbReference type="EMBL" id="MCGT01000010">
    <property type="protein sequence ID" value="ORX56311.1"/>
    <property type="molecule type" value="Genomic_DNA"/>
</dbReference>
<dbReference type="Proteomes" id="UP000242146">
    <property type="component" value="Unassembled WGS sequence"/>
</dbReference>
<dbReference type="OrthoDB" id="2355621at2759"/>
<evidence type="ECO:0000256" key="1">
    <source>
        <dbReference type="SAM" id="MobiDB-lite"/>
    </source>
</evidence>
<protein>
    <submittedName>
        <fullName evidence="2">Uncharacterized protein</fullName>
    </submittedName>
</protein>
<keyword evidence="3" id="KW-1185">Reference proteome</keyword>
<evidence type="ECO:0000313" key="3">
    <source>
        <dbReference type="Proteomes" id="UP000242146"/>
    </source>
</evidence>
<comment type="caution">
    <text evidence="2">The sequence shown here is derived from an EMBL/GenBank/DDBJ whole genome shotgun (WGS) entry which is preliminary data.</text>
</comment>
<proteinExistence type="predicted"/>
<feature type="region of interest" description="Disordered" evidence="1">
    <location>
        <begin position="49"/>
        <end position="68"/>
    </location>
</feature>
<sequence length="68" mass="7456">MAIQNFFKNKVKAPAATTDTQEATEAQVKFLMDVMRTTKTPDVLGQFLDPMGKQHSGNVGIDVTNTRA</sequence>
<accession>A0A1X2GLA7</accession>
<organism evidence="2 3">
    <name type="scientific">Hesseltinella vesiculosa</name>
    <dbReference type="NCBI Taxonomy" id="101127"/>
    <lineage>
        <taxon>Eukaryota</taxon>
        <taxon>Fungi</taxon>
        <taxon>Fungi incertae sedis</taxon>
        <taxon>Mucoromycota</taxon>
        <taxon>Mucoromycotina</taxon>
        <taxon>Mucoromycetes</taxon>
        <taxon>Mucorales</taxon>
        <taxon>Cunninghamellaceae</taxon>
        <taxon>Hesseltinella</taxon>
    </lineage>
</organism>
<name>A0A1X2GLA7_9FUNG</name>